<gene>
    <name evidence="2" type="ORF">ACFPH6_36485</name>
</gene>
<keyword evidence="1" id="KW-1133">Transmembrane helix</keyword>
<dbReference type="Pfam" id="PF19545">
    <property type="entry name" value="DUF6069"/>
    <property type="match status" value="1"/>
</dbReference>
<dbReference type="EMBL" id="JBHSFG010000072">
    <property type="protein sequence ID" value="MFC4469938.1"/>
    <property type="molecule type" value="Genomic_DNA"/>
</dbReference>
<evidence type="ECO:0000313" key="3">
    <source>
        <dbReference type="Proteomes" id="UP001596012"/>
    </source>
</evidence>
<dbReference type="InterPro" id="IPR045713">
    <property type="entry name" value="DUF6069"/>
</dbReference>
<organism evidence="2 3">
    <name type="scientific">Streptomyces xiangluensis</name>
    <dbReference type="NCBI Taxonomy" id="2665720"/>
    <lineage>
        <taxon>Bacteria</taxon>
        <taxon>Bacillati</taxon>
        <taxon>Actinomycetota</taxon>
        <taxon>Actinomycetes</taxon>
        <taxon>Kitasatosporales</taxon>
        <taxon>Streptomycetaceae</taxon>
        <taxon>Streptomyces</taxon>
    </lineage>
</organism>
<keyword evidence="1" id="KW-0472">Membrane</keyword>
<proteinExistence type="predicted"/>
<comment type="caution">
    <text evidence="2">The sequence shown here is derived from an EMBL/GenBank/DDBJ whole genome shotgun (WGS) entry which is preliminary data.</text>
</comment>
<name>A0ABV8Z152_9ACTN</name>
<reference evidence="3" key="1">
    <citation type="journal article" date="2019" name="Int. J. Syst. Evol. Microbiol.">
        <title>The Global Catalogue of Microorganisms (GCM) 10K type strain sequencing project: providing services to taxonomists for standard genome sequencing and annotation.</title>
        <authorList>
            <consortium name="The Broad Institute Genomics Platform"/>
            <consortium name="The Broad Institute Genome Sequencing Center for Infectious Disease"/>
            <person name="Wu L."/>
            <person name="Ma J."/>
        </authorList>
    </citation>
    <scope>NUCLEOTIDE SEQUENCE [LARGE SCALE GENOMIC DNA]</scope>
    <source>
        <strain evidence="3">DT43</strain>
    </source>
</reference>
<accession>A0ABV8Z152</accession>
<keyword evidence="1" id="KW-0812">Transmembrane</keyword>
<feature type="transmembrane region" description="Helical" evidence="1">
    <location>
        <begin position="193"/>
        <end position="211"/>
    </location>
</feature>
<evidence type="ECO:0000256" key="1">
    <source>
        <dbReference type="SAM" id="Phobius"/>
    </source>
</evidence>
<sequence>MLALRGGARVAVVAGEWHDAFGVVTRGRVQLELHDGEPGPVLGRGAGFWLRGTGVRALRNPGRRTARVRIVTPGARTVTCQSTHPYASFRMLEDGMNSMNDTGVGDGPASGQTSHTHRLRGLAGTGFLATLAAMVATTLAAALAQAVGVDFEVPDGGERIPLSGFAMVTGFFSVVGIVIAVALLRWSARPAERFVWTAVSLTAISLVPPLLSGANTATTAALLGLHLVPATVMIPTLARSVRTRTD</sequence>
<feature type="transmembrane region" description="Helical" evidence="1">
    <location>
        <begin position="217"/>
        <end position="238"/>
    </location>
</feature>
<protein>
    <submittedName>
        <fullName evidence="2">DUF6069 family protein</fullName>
    </submittedName>
</protein>
<dbReference type="RefSeq" id="WP_386349875.1">
    <property type="nucleotide sequence ID" value="NZ_JBHSFG010000072.1"/>
</dbReference>
<feature type="transmembrane region" description="Helical" evidence="1">
    <location>
        <begin position="122"/>
        <end position="144"/>
    </location>
</feature>
<evidence type="ECO:0000313" key="2">
    <source>
        <dbReference type="EMBL" id="MFC4469938.1"/>
    </source>
</evidence>
<feature type="transmembrane region" description="Helical" evidence="1">
    <location>
        <begin position="164"/>
        <end position="186"/>
    </location>
</feature>
<dbReference type="Proteomes" id="UP001596012">
    <property type="component" value="Unassembled WGS sequence"/>
</dbReference>
<keyword evidence="3" id="KW-1185">Reference proteome</keyword>